<dbReference type="EMBL" id="CP002156">
    <property type="protein sequence ID" value="ADM08509.1"/>
    <property type="molecule type" value="Genomic_DNA"/>
</dbReference>
<dbReference type="InterPro" id="IPR000060">
    <property type="entry name" value="BCCT_transptr"/>
</dbReference>
<keyword evidence="6 8" id="KW-1133">Transmembrane helix</keyword>
<sequence length="502" mass="53662">MRRRPFLSALPYGVVIVIAGAALVWPAVLSRVLRQVSDGFLRNFDWFTLTLTATALVFCALAALHPKLAHRRLGGPAAVPEFRLVTWFAMLFAAGMGAGLVFWGAAEPLIFTKAPPPGGAVANTERATVEALALTQFHWSLHAWGVYAAAAIAVSVSLRPGEPPVPSAPFRRPGLRIFVDWLAVIAVLFGLVASVGQGVIQMGAGVERLSGGVVGDGTMTRLAVLMAVSAAYLLSVARGLRGGIALLSNINLAVAVALALFVLIVGPSRDILNTLIDGLTAYLEALPRLSLDLRPEGQARQWTRDWSITYFLWWIAWTPFVGVFIARVSYGRSLRAFALAVVLVPAIVTLLWFSIFGGTALALDHAGIDLRTTDFRSAPFATYRVLENLPLASITTVLTFVLVFIFILTSADSASLVLAMFAKRDPNPPLKERLFWGLMIAVLTAGAVLSEAGQSVTRAFAVAGAVPLSFLLLAQMLVAAWNRFGTPPATEKKGGNKTPVGR</sequence>
<evidence type="ECO:0000256" key="4">
    <source>
        <dbReference type="ARBA" id="ARBA00022475"/>
    </source>
</evidence>
<reference evidence="9 10" key="2">
    <citation type="journal article" date="2011" name="J. Bacteriol.">
        <title>Complete genome sequence of strain HTCC2503T of Parvularcula bermudensis, the type species of the order "Parvularculales" in the class Alphaproteobacteria.</title>
        <authorList>
            <person name="Oh H.M."/>
            <person name="Kang I."/>
            <person name="Vergin K.L."/>
            <person name="Kang D."/>
            <person name="Rhee K.H."/>
            <person name="Giovannoni S.J."/>
            <person name="Cho J.C."/>
        </authorList>
    </citation>
    <scope>NUCLEOTIDE SEQUENCE [LARGE SCALE GENOMIC DNA]</scope>
    <source>
        <strain evidence="10">ATCC BAA-594 / HTCC2503 / KCTC 12087</strain>
    </source>
</reference>
<dbReference type="Proteomes" id="UP000001302">
    <property type="component" value="Chromosome"/>
</dbReference>
<feature type="transmembrane region" description="Helical" evidence="8">
    <location>
        <begin position="84"/>
        <end position="106"/>
    </location>
</feature>
<feature type="transmembrane region" description="Helical" evidence="8">
    <location>
        <begin position="220"/>
        <end position="237"/>
    </location>
</feature>
<dbReference type="RefSeq" id="WP_013299483.1">
    <property type="nucleotide sequence ID" value="NC_014414.1"/>
</dbReference>
<evidence type="ECO:0000256" key="5">
    <source>
        <dbReference type="ARBA" id="ARBA00022692"/>
    </source>
</evidence>
<feature type="transmembrane region" description="Helical" evidence="8">
    <location>
        <begin position="139"/>
        <end position="158"/>
    </location>
</feature>
<reference evidence="10" key="1">
    <citation type="submission" date="2010-08" db="EMBL/GenBank/DDBJ databases">
        <title>Genome sequence of Parvularcula bermudensis HTCC2503.</title>
        <authorList>
            <person name="Kang D.-M."/>
            <person name="Oh H.-M."/>
            <person name="Cho J.-C."/>
        </authorList>
    </citation>
    <scope>NUCLEOTIDE SEQUENCE [LARGE SCALE GENOMIC DNA]</scope>
    <source>
        <strain evidence="10">ATCC BAA-594 / HTCC2503 / KCTC 12087</strain>
    </source>
</reference>
<proteinExistence type="inferred from homology"/>
<feature type="transmembrane region" description="Helical" evidence="8">
    <location>
        <begin position="178"/>
        <end position="200"/>
    </location>
</feature>
<keyword evidence="7 8" id="KW-0472">Membrane</keyword>
<organism evidence="9 10">
    <name type="scientific">Parvularcula bermudensis (strain ATCC BAA-594 / HTCC2503 / KCTC 12087)</name>
    <dbReference type="NCBI Taxonomy" id="314260"/>
    <lineage>
        <taxon>Bacteria</taxon>
        <taxon>Pseudomonadati</taxon>
        <taxon>Pseudomonadota</taxon>
        <taxon>Alphaproteobacteria</taxon>
        <taxon>Parvularculales</taxon>
        <taxon>Parvularculaceae</taxon>
        <taxon>Parvularcula</taxon>
    </lineage>
</organism>
<dbReference type="GO" id="GO:0005886">
    <property type="term" value="C:plasma membrane"/>
    <property type="evidence" value="ECO:0007669"/>
    <property type="project" value="UniProtKB-SubCell"/>
</dbReference>
<feature type="transmembrane region" description="Helical" evidence="8">
    <location>
        <begin position="459"/>
        <end position="481"/>
    </location>
</feature>
<feature type="transmembrane region" description="Helical" evidence="8">
    <location>
        <begin position="7"/>
        <end position="26"/>
    </location>
</feature>
<feature type="transmembrane region" description="Helical" evidence="8">
    <location>
        <begin position="337"/>
        <end position="363"/>
    </location>
</feature>
<name>E0TC76_PARBH</name>
<accession>E0TC76</accession>
<dbReference type="OrthoDB" id="9775735at2"/>
<dbReference type="AlphaFoldDB" id="E0TC76"/>
<dbReference type="PANTHER" id="PTHR30047">
    <property type="entry name" value="HIGH-AFFINITY CHOLINE TRANSPORT PROTEIN-RELATED"/>
    <property type="match status" value="1"/>
</dbReference>
<dbReference type="Pfam" id="PF02028">
    <property type="entry name" value="BCCT"/>
    <property type="match status" value="1"/>
</dbReference>
<dbReference type="STRING" id="314260.PB2503_02152"/>
<keyword evidence="3" id="KW-0813">Transport</keyword>
<dbReference type="KEGG" id="pbr:PB2503_02152"/>
<comment type="subcellular location">
    <subcellularLocation>
        <location evidence="1">Cell membrane</location>
        <topology evidence="1">Multi-pass membrane protein</topology>
    </subcellularLocation>
</comment>
<evidence type="ECO:0000313" key="9">
    <source>
        <dbReference type="EMBL" id="ADM08509.1"/>
    </source>
</evidence>
<feature type="transmembrane region" description="Helical" evidence="8">
    <location>
        <begin position="397"/>
        <end position="422"/>
    </location>
</feature>
<evidence type="ECO:0000313" key="10">
    <source>
        <dbReference type="Proteomes" id="UP000001302"/>
    </source>
</evidence>
<comment type="similarity">
    <text evidence="2">Belongs to the BCCT transporter (TC 2.A.15) family.</text>
</comment>
<gene>
    <name evidence="9" type="ordered locus">PB2503_02152</name>
</gene>
<dbReference type="eggNOG" id="COG1292">
    <property type="taxonomic scope" value="Bacteria"/>
</dbReference>
<evidence type="ECO:0000256" key="1">
    <source>
        <dbReference type="ARBA" id="ARBA00004651"/>
    </source>
</evidence>
<evidence type="ECO:0000256" key="8">
    <source>
        <dbReference type="SAM" id="Phobius"/>
    </source>
</evidence>
<evidence type="ECO:0000256" key="6">
    <source>
        <dbReference type="ARBA" id="ARBA00022989"/>
    </source>
</evidence>
<evidence type="ECO:0000256" key="7">
    <source>
        <dbReference type="ARBA" id="ARBA00023136"/>
    </source>
</evidence>
<dbReference type="GO" id="GO:0022857">
    <property type="term" value="F:transmembrane transporter activity"/>
    <property type="evidence" value="ECO:0007669"/>
    <property type="project" value="InterPro"/>
</dbReference>
<feature type="transmembrane region" description="Helical" evidence="8">
    <location>
        <begin position="46"/>
        <end position="64"/>
    </location>
</feature>
<feature type="transmembrane region" description="Helical" evidence="8">
    <location>
        <begin position="434"/>
        <end position="453"/>
    </location>
</feature>
<dbReference type="PANTHER" id="PTHR30047:SF7">
    <property type="entry name" value="HIGH-AFFINITY CHOLINE TRANSPORT PROTEIN"/>
    <property type="match status" value="1"/>
</dbReference>
<keyword evidence="4" id="KW-1003">Cell membrane</keyword>
<feature type="transmembrane region" description="Helical" evidence="8">
    <location>
        <begin position="244"/>
        <end position="265"/>
    </location>
</feature>
<feature type="transmembrane region" description="Helical" evidence="8">
    <location>
        <begin position="311"/>
        <end position="330"/>
    </location>
</feature>
<keyword evidence="10" id="KW-1185">Reference proteome</keyword>
<protein>
    <submittedName>
        <fullName evidence="9">Choline/carnitine/betaine transporter family protein</fullName>
    </submittedName>
</protein>
<dbReference type="HOGENOM" id="CLU_010118_4_0_5"/>
<evidence type="ECO:0000256" key="2">
    <source>
        <dbReference type="ARBA" id="ARBA00005658"/>
    </source>
</evidence>
<keyword evidence="5 8" id="KW-0812">Transmembrane</keyword>
<evidence type="ECO:0000256" key="3">
    <source>
        <dbReference type="ARBA" id="ARBA00022448"/>
    </source>
</evidence>